<keyword evidence="3" id="KW-1185">Reference proteome</keyword>
<proteinExistence type="predicted"/>
<reference evidence="2 3" key="1">
    <citation type="submission" date="2022-10" db="EMBL/GenBank/DDBJ databases">
        <title>The complete genomes of actinobacterial strains from the NBC collection.</title>
        <authorList>
            <person name="Joergensen T.S."/>
            <person name="Alvarez Arevalo M."/>
            <person name="Sterndorff E.B."/>
            <person name="Faurdal D."/>
            <person name="Vuksanovic O."/>
            <person name="Mourched A.-S."/>
            <person name="Charusanti P."/>
            <person name="Shaw S."/>
            <person name="Blin K."/>
            <person name="Weber T."/>
        </authorList>
    </citation>
    <scope>NUCLEOTIDE SEQUENCE [LARGE SCALE GENOMIC DNA]</scope>
    <source>
        <strain evidence="2 3">NBC_01413</strain>
    </source>
</reference>
<evidence type="ECO:0000256" key="1">
    <source>
        <dbReference type="SAM" id="MobiDB-lite"/>
    </source>
</evidence>
<feature type="compositionally biased region" description="Polar residues" evidence="1">
    <location>
        <begin position="31"/>
        <end position="44"/>
    </location>
</feature>
<accession>A0ABZ1N293</accession>
<dbReference type="RefSeq" id="WP_405146279.1">
    <property type="nucleotide sequence ID" value="NZ_CP109527.1"/>
</dbReference>
<evidence type="ECO:0000313" key="2">
    <source>
        <dbReference type="EMBL" id="WTY33993.1"/>
    </source>
</evidence>
<dbReference type="Proteomes" id="UP001621418">
    <property type="component" value="Chromosome"/>
</dbReference>
<sequence>MLCATIDGAEAATIIELMAGHDEDTRPHWSTGATPGSGQPTSVSVTANALSRGQSGCGRAGAAPATSNRVAVEPLQDVVLADPWEPPTWHARIALGTETVTDLDLP</sequence>
<dbReference type="EMBL" id="CP109527">
    <property type="protein sequence ID" value="WTY33993.1"/>
    <property type="molecule type" value="Genomic_DNA"/>
</dbReference>
<protein>
    <submittedName>
        <fullName evidence="2">Uncharacterized protein</fullName>
    </submittedName>
</protein>
<evidence type="ECO:0000313" key="3">
    <source>
        <dbReference type="Proteomes" id="UP001621418"/>
    </source>
</evidence>
<organism evidence="2 3">
    <name type="scientific">Nocardia salmonicida</name>
    <dbReference type="NCBI Taxonomy" id="53431"/>
    <lineage>
        <taxon>Bacteria</taxon>
        <taxon>Bacillati</taxon>
        <taxon>Actinomycetota</taxon>
        <taxon>Actinomycetes</taxon>
        <taxon>Mycobacteriales</taxon>
        <taxon>Nocardiaceae</taxon>
        <taxon>Nocardia</taxon>
    </lineage>
</organism>
<name>A0ABZ1N293_9NOCA</name>
<feature type="region of interest" description="Disordered" evidence="1">
    <location>
        <begin position="23"/>
        <end position="44"/>
    </location>
</feature>
<gene>
    <name evidence="2" type="ORF">OG308_21965</name>
</gene>